<reference evidence="1 2" key="1">
    <citation type="submission" date="2016-11" db="EMBL/GenBank/DDBJ databases">
        <authorList>
            <person name="Jaros S."/>
            <person name="Januszkiewicz K."/>
            <person name="Wedrychowicz H."/>
        </authorList>
    </citation>
    <scope>NUCLEOTIDE SEQUENCE [LARGE SCALE GENOMIC DNA]</scope>
    <source>
        <strain evidence="1 2">DSM 6792</strain>
    </source>
</reference>
<name>A0A1M5NRH2_FLAJO</name>
<dbReference type="EMBL" id="FQWH01000005">
    <property type="protein sequence ID" value="SHG92151.1"/>
    <property type="molecule type" value="Genomic_DNA"/>
</dbReference>
<organism evidence="1 2">
    <name type="scientific">Flavobacterium johnsoniae</name>
    <name type="common">Cytophaga johnsonae</name>
    <dbReference type="NCBI Taxonomy" id="986"/>
    <lineage>
        <taxon>Bacteria</taxon>
        <taxon>Pseudomonadati</taxon>
        <taxon>Bacteroidota</taxon>
        <taxon>Flavobacteriia</taxon>
        <taxon>Flavobacteriales</taxon>
        <taxon>Flavobacteriaceae</taxon>
        <taxon>Flavobacterium</taxon>
    </lineage>
</organism>
<gene>
    <name evidence="1" type="ORF">SAMN05444388_105102</name>
</gene>
<evidence type="ECO:0000313" key="2">
    <source>
        <dbReference type="Proteomes" id="UP000184112"/>
    </source>
</evidence>
<sequence length="118" mass="13924">MYELLFWKYLDEIYLNNQEVYEALVEKQDVEGLAVLQIEVIVNRINSVFSDWERVDENSWKNPKGKGAFQVITTPQSIKIDCYGTEGKTMNKLVDIMEEFKCPLYDPQVPERYDEMSE</sequence>
<protein>
    <submittedName>
        <fullName evidence="1">Uncharacterized protein</fullName>
    </submittedName>
</protein>
<evidence type="ECO:0000313" key="1">
    <source>
        <dbReference type="EMBL" id="SHG92151.1"/>
    </source>
</evidence>
<dbReference type="Proteomes" id="UP000184112">
    <property type="component" value="Unassembled WGS sequence"/>
</dbReference>
<dbReference type="AlphaFoldDB" id="A0A1M5NRH2"/>
<dbReference type="RefSeq" id="WP_073409631.1">
    <property type="nucleotide sequence ID" value="NZ_CP031763.1"/>
</dbReference>
<proteinExistence type="predicted"/>
<accession>A0A1M5NRH2</accession>